<dbReference type="AlphaFoldDB" id="A0A5N5QIL3"/>
<proteinExistence type="predicted"/>
<organism evidence="1 2">
    <name type="scientific">Ceratobasidium theobromae</name>
    <dbReference type="NCBI Taxonomy" id="1582974"/>
    <lineage>
        <taxon>Eukaryota</taxon>
        <taxon>Fungi</taxon>
        <taxon>Dikarya</taxon>
        <taxon>Basidiomycota</taxon>
        <taxon>Agaricomycotina</taxon>
        <taxon>Agaricomycetes</taxon>
        <taxon>Cantharellales</taxon>
        <taxon>Ceratobasidiaceae</taxon>
        <taxon>Ceratobasidium</taxon>
    </lineage>
</organism>
<accession>A0A5N5QIL3</accession>
<keyword evidence="2" id="KW-1185">Reference proteome</keyword>
<protein>
    <recommendedName>
        <fullName evidence="3">F-box domain-containing protein</fullName>
    </recommendedName>
</protein>
<gene>
    <name evidence="1" type="ORF">CTheo_4981</name>
</gene>
<dbReference type="InterPro" id="IPR032675">
    <property type="entry name" value="LRR_dom_sf"/>
</dbReference>
<dbReference type="OrthoDB" id="3209392at2759"/>
<dbReference type="Gene3D" id="3.80.10.10">
    <property type="entry name" value="Ribonuclease Inhibitor"/>
    <property type="match status" value="1"/>
</dbReference>
<dbReference type="EMBL" id="SSOP01000098">
    <property type="protein sequence ID" value="KAB5591592.1"/>
    <property type="molecule type" value="Genomic_DNA"/>
</dbReference>
<dbReference type="Proteomes" id="UP000383932">
    <property type="component" value="Unassembled WGS sequence"/>
</dbReference>
<comment type="caution">
    <text evidence="1">The sequence shown here is derived from an EMBL/GenBank/DDBJ whole genome shotgun (WGS) entry which is preliminary data.</text>
</comment>
<name>A0A5N5QIL3_9AGAM</name>
<evidence type="ECO:0000313" key="2">
    <source>
        <dbReference type="Proteomes" id="UP000383932"/>
    </source>
</evidence>
<evidence type="ECO:0008006" key="3">
    <source>
        <dbReference type="Google" id="ProtNLM"/>
    </source>
</evidence>
<sequence>MPPHRIFEVTELLSLVAANCDYPTLAKLVCTSHLFFNVVAPKLWGNLQGAHKVLTLLSGTVLGRVRPTDPPPKAAHLSLDAIDFTRFDVYAPLVGVLTIYDAADAKHRIVTWYNWSFIFYLSQQRPLFPHLRRIAINYQRNTSDYEKWINVLASQKLRALYAPLISSPGLLPYPPSISLPAASVALLRLAGSSPGLEVLEIYPNASPNELNSNSTEQAITFMGETPYQRLHSSLEQLRALRELCITAIVFETNMFRVIANLPCLESLTVHNVSYQLPEFHSGLVPSSSFPRLARLSLIDIDQENLERVWKSAPLVQKLRSLKVHSSFSRLMTYNWARETFLPLLRDSSPDLTEFLCESRSIGKEIEIHFNLTRPRFATSALVTIKRSQYHRAKTPISIASWVRRPREVSKTEVEAAQRLHYTAVKALALKSSSNSRPGLPVEVILHICHLADFVNPWPDNSVYTEVEYDRALVGTPMALLFEGSPVSEVRPWLCTPPLPSNLLRKAWRVEPRIHPAEPVMSRTHAFRPDELIIRIKKGSLHQYRADMEGKELSWRYLTARKGGASLLRIFDRQHEMWKWLEPGDCIEVAVDAAGWYFPNIRSEWGASLRVHTLWEPSEAMLSLIYTGAN</sequence>
<reference evidence="1 2" key="1">
    <citation type="journal article" date="2019" name="Fungal Biol. Biotechnol.">
        <title>Draft genome sequence of fastidious pathogen Ceratobasidium theobromae, which causes vascular-streak dieback in Theobroma cacao.</title>
        <authorList>
            <person name="Ali S.S."/>
            <person name="Asman A."/>
            <person name="Shao J."/>
            <person name="Firmansyah A.P."/>
            <person name="Susilo A.W."/>
            <person name="Rosmana A."/>
            <person name="McMahon P."/>
            <person name="Junaid M."/>
            <person name="Guest D."/>
            <person name="Kheng T.Y."/>
            <person name="Meinhardt L.W."/>
            <person name="Bailey B.A."/>
        </authorList>
    </citation>
    <scope>NUCLEOTIDE SEQUENCE [LARGE SCALE GENOMIC DNA]</scope>
    <source>
        <strain evidence="1 2">CT2</strain>
    </source>
</reference>
<evidence type="ECO:0000313" key="1">
    <source>
        <dbReference type="EMBL" id="KAB5591592.1"/>
    </source>
</evidence>